<evidence type="ECO:0000256" key="8">
    <source>
        <dbReference type="RuleBase" id="RU362110"/>
    </source>
</evidence>
<dbReference type="InterPro" id="IPR023296">
    <property type="entry name" value="Glyco_hydro_beta-prop_sf"/>
</dbReference>
<feature type="domain" description="Glycosyl hydrolase family 32 N-terminal" evidence="10">
    <location>
        <begin position="19"/>
        <end position="326"/>
    </location>
</feature>
<dbReference type="NCBIfam" id="TIGR01322">
    <property type="entry name" value="scrB_fam"/>
    <property type="match status" value="1"/>
</dbReference>
<dbReference type="PANTHER" id="PTHR43101">
    <property type="entry name" value="BETA-FRUCTOSIDASE"/>
    <property type="match status" value="1"/>
</dbReference>
<dbReference type="Proteomes" id="UP001589691">
    <property type="component" value="Unassembled WGS sequence"/>
</dbReference>
<dbReference type="InterPro" id="IPR001362">
    <property type="entry name" value="Glyco_hydro_32"/>
</dbReference>
<dbReference type="SUPFAM" id="SSF75005">
    <property type="entry name" value="Arabinanase/levansucrase/invertase"/>
    <property type="match status" value="1"/>
</dbReference>
<keyword evidence="9" id="KW-0119">Carbohydrate metabolism</keyword>
<dbReference type="InterPro" id="IPR051214">
    <property type="entry name" value="GH32_Enzymes"/>
</dbReference>
<dbReference type="RefSeq" id="WP_137641722.1">
    <property type="nucleotide sequence ID" value="NZ_BJEA01000002.1"/>
</dbReference>
<dbReference type="PANTHER" id="PTHR43101:SF1">
    <property type="entry name" value="BETA-FRUCTOSIDASE"/>
    <property type="match status" value="1"/>
</dbReference>
<comment type="catalytic activity">
    <reaction evidence="8">
        <text>Hydrolysis of terminal non-reducing beta-D-fructofuranoside residues in beta-D-fructofuranosides.</text>
        <dbReference type="EC" id="3.2.1.26"/>
    </reaction>
</comment>
<dbReference type="InterPro" id="IPR013148">
    <property type="entry name" value="Glyco_hydro_32_N"/>
</dbReference>
<accession>A0ABV5WV28</accession>
<evidence type="ECO:0000313" key="13">
    <source>
        <dbReference type="Proteomes" id="UP001589691"/>
    </source>
</evidence>
<organism evidence="12 13">
    <name type="scientific">Lactiplantibacillus modestisalitolerans</name>
    <dbReference type="NCBI Taxonomy" id="1457219"/>
    <lineage>
        <taxon>Bacteria</taxon>
        <taxon>Bacillati</taxon>
        <taxon>Bacillota</taxon>
        <taxon>Bacilli</taxon>
        <taxon>Lactobacillales</taxon>
        <taxon>Lactobacillaceae</taxon>
        <taxon>Lactiplantibacillus</taxon>
    </lineage>
</organism>
<comment type="similarity">
    <text evidence="2 8">Belongs to the glycosyl hydrolase 32 family.</text>
</comment>
<dbReference type="InterPro" id="IPR013320">
    <property type="entry name" value="ConA-like_dom_sf"/>
</dbReference>
<keyword evidence="9" id="KW-0963">Cytoplasm</keyword>
<protein>
    <recommendedName>
        <fullName evidence="4 8">Sucrose-6-phosphate hydrolase</fullName>
        <ecNumber evidence="3 8">3.2.1.26</ecNumber>
    </recommendedName>
    <alternativeName>
        <fullName evidence="7 9">Invertase</fullName>
    </alternativeName>
</protein>
<comment type="pathway">
    <text evidence="1 9">Glycan biosynthesis; sucrose metabolism.</text>
</comment>
<evidence type="ECO:0000256" key="5">
    <source>
        <dbReference type="ARBA" id="ARBA00022801"/>
    </source>
</evidence>
<keyword evidence="13" id="KW-1185">Reference proteome</keyword>
<keyword evidence="6 8" id="KW-0326">Glycosidase</keyword>
<dbReference type="SUPFAM" id="SSF49899">
    <property type="entry name" value="Concanavalin A-like lectins/glucanases"/>
    <property type="match status" value="1"/>
</dbReference>
<sequence length="476" mass="54136">MQTQTPITVTNSRYRLGDHLMAKAGWINDPNGFCYFKGYYHVFYQHYPYGAEWGPMHWGHARSRDLVHWETLPIALTPGDPEDQDGCFSGSAIVKDDCLYLLYTGHHYYGDNDPDHFWQNQNMAYSTDGVHFTKYAQNPVIAQAPADNTQHFRDPKVWQHGDAYYMILGSQGQDQLGRVILYRSSDLKHWTYLGPIAQATNLQTEGYMWECPDLFELDGQTVLLTSPQGIQAEAKRFLNLNQTGYFIGELDYQQPQLVDRGAFSELDHGHDFYASQTTLTPDGRRIVIGWMAMWESVMPEQADGWAGALTFPRELTRVGKQLRMKPARELTALRTQTLTDTTVTLEATPQRFQPTHRQAEFKGQLDLTTTPAVVTLAVRAGAVNVTLTYDQARGELTLRRSDRSDARYAQVSGQPTALTFDLWLDTSSLEVFLNDGAVTFTERFYPQSQPHFELQSDQALSGHVQLFDLTQQAVTY</sequence>
<dbReference type="Pfam" id="PF00251">
    <property type="entry name" value="Glyco_hydro_32N"/>
    <property type="match status" value="1"/>
</dbReference>
<evidence type="ECO:0000259" key="10">
    <source>
        <dbReference type="Pfam" id="PF00251"/>
    </source>
</evidence>
<evidence type="ECO:0000256" key="2">
    <source>
        <dbReference type="ARBA" id="ARBA00009902"/>
    </source>
</evidence>
<dbReference type="SMART" id="SM00640">
    <property type="entry name" value="Glyco_32"/>
    <property type="match status" value="1"/>
</dbReference>
<dbReference type="EMBL" id="JBHLZY010000022">
    <property type="protein sequence ID" value="MFB9769988.1"/>
    <property type="molecule type" value="Genomic_DNA"/>
</dbReference>
<proteinExistence type="inferred from homology"/>
<evidence type="ECO:0000256" key="1">
    <source>
        <dbReference type="ARBA" id="ARBA00004914"/>
    </source>
</evidence>
<name>A0ABV5WV28_9LACO</name>
<evidence type="ECO:0000256" key="6">
    <source>
        <dbReference type="ARBA" id="ARBA00023295"/>
    </source>
</evidence>
<evidence type="ECO:0000256" key="4">
    <source>
        <dbReference type="ARBA" id="ARBA00019623"/>
    </source>
</evidence>
<comment type="subcellular location">
    <subcellularLocation>
        <location evidence="9">Cytoplasm</location>
    </subcellularLocation>
</comment>
<dbReference type="CDD" id="cd08996">
    <property type="entry name" value="GH32_FFase"/>
    <property type="match status" value="1"/>
</dbReference>
<dbReference type="InterPro" id="IPR013189">
    <property type="entry name" value="Glyco_hydro_32_C"/>
</dbReference>
<evidence type="ECO:0000256" key="7">
    <source>
        <dbReference type="ARBA" id="ARBA00033367"/>
    </source>
</evidence>
<evidence type="ECO:0000313" key="12">
    <source>
        <dbReference type="EMBL" id="MFB9769988.1"/>
    </source>
</evidence>
<dbReference type="GO" id="GO:0016787">
    <property type="term" value="F:hydrolase activity"/>
    <property type="evidence" value="ECO:0007669"/>
    <property type="project" value="UniProtKB-KW"/>
</dbReference>
<dbReference type="Gene3D" id="2.60.120.560">
    <property type="entry name" value="Exo-inulinase, domain 1"/>
    <property type="match status" value="1"/>
</dbReference>
<gene>
    <name evidence="12" type="ORF">ACFFLI_08965</name>
</gene>
<dbReference type="Pfam" id="PF08244">
    <property type="entry name" value="Glyco_hydro_32C"/>
    <property type="match status" value="1"/>
</dbReference>
<comment type="function">
    <text evidence="9">Enables the bacterium to metabolize sucrose as a sole carbon source.</text>
</comment>
<dbReference type="EC" id="3.2.1.26" evidence="3 8"/>
<evidence type="ECO:0000259" key="11">
    <source>
        <dbReference type="Pfam" id="PF08244"/>
    </source>
</evidence>
<comment type="caution">
    <text evidence="12">The sequence shown here is derived from an EMBL/GenBank/DDBJ whole genome shotgun (WGS) entry which is preliminary data.</text>
</comment>
<feature type="domain" description="Glycosyl hydrolase family 32 C-terminal" evidence="11">
    <location>
        <begin position="329"/>
        <end position="457"/>
    </location>
</feature>
<evidence type="ECO:0000256" key="9">
    <source>
        <dbReference type="RuleBase" id="RU365015"/>
    </source>
</evidence>
<dbReference type="InterPro" id="IPR006232">
    <property type="entry name" value="Suc6P_hydrolase"/>
</dbReference>
<reference evidence="12 13" key="1">
    <citation type="submission" date="2024-09" db="EMBL/GenBank/DDBJ databases">
        <authorList>
            <person name="Sun Q."/>
            <person name="Mori K."/>
        </authorList>
    </citation>
    <scope>NUCLEOTIDE SEQUENCE [LARGE SCALE GENOMIC DNA]</scope>
    <source>
        <strain evidence="12 13">TBRC 4576</strain>
    </source>
</reference>
<dbReference type="Gene3D" id="2.115.10.20">
    <property type="entry name" value="Glycosyl hydrolase domain, family 43"/>
    <property type="match status" value="1"/>
</dbReference>
<keyword evidence="5 8" id="KW-0378">Hydrolase</keyword>
<evidence type="ECO:0000256" key="3">
    <source>
        <dbReference type="ARBA" id="ARBA00012758"/>
    </source>
</evidence>